<dbReference type="CDD" id="cd03301">
    <property type="entry name" value="ABC_MalK_N"/>
    <property type="match status" value="1"/>
</dbReference>
<evidence type="ECO:0000256" key="2">
    <source>
        <dbReference type="ARBA" id="ARBA00022448"/>
    </source>
</evidence>
<keyword evidence="4" id="KW-0547">Nucleotide-binding</keyword>
<dbReference type="SUPFAM" id="SSF52540">
    <property type="entry name" value="P-loop containing nucleoside triphosphate hydrolases"/>
    <property type="match status" value="1"/>
</dbReference>
<dbReference type="EMBL" id="JAAXPC010000009">
    <property type="protein sequence ID" value="NKY03288.1"/>
    <property type="molecule type" value="Genomic_DNA"/>
</dbReference>
<evidence type="ECO:0000256" key="7">
    <source>
        <dbReference type="ARBA" id="ARBA00023136"/>
    </source>
</evidence>
<dbReference type="GO" id="GO:0016887">
    <property type="term" value="F:ATP hydrolysis activity"/>
    <property type="evidence" value="ECO:0007669"/>
    <property type="project" value="InterPro"/>
</dbReference>
<comment type="catalytic activity">
    <reaction evidence="8">
        <text>alpha,alpha-trehalose(out) + ATP + H2O = alpha,alpha-trehalose(in) + ADP + phosphate + H(+)</text>
        <dbReference type="Rhea" id="RHEA:75203"/>
        <dbReference type="ChEBI" id="CHEBI:15377"/>
        <dbReference type="ChEBI" id="CHEBI:15378"/>
        <dbReference type="ChEBI" id="CHEBI:16551"/>
        <dbReference type="ChEBI" id="CHEBI:30616"/>
        <dbReference type="ChEBI" id="CHEBI:43474"/>
        <dbReference type="ChEBI" id="CHEBI:456216"/>
    </reaction>
</comment>
<feature type="domain" description="ABC transporter" evidence="15">
    <location>
        <begin position="4"/>
        <end position="234"/>
    </location>
</feature>
<organism evidence="16 17">
    <name type="scientific">Gordonia polyisoprenivorans</name>
    <dbReference type="NCBI Taxonomy" id="84595"/>
    <lineage>
        <taxon>Bacteria</taxon>
        <taxon>Bacillati</taxon>
        <taxon>Actinomycetota</taxon>
        <taxon>Actinomycetes</taxon>
        <taxon>Mycobacteriales</taxon>
        <taxon>Gordoniaceae</taxon>
        <taxon>Gordonia</taxon>
    </lineage>
</organism>
<evidence type="ECO:0000256" key="14">
    <source>
        <dbReference type="SAM" id="MobiDB-lite"/>
    </source>
</evidence>
<dbReference type="InterPro" id="IPR015855">
    <property type="entry name" value="ABC_transpr_MalK-like"/>
</dbReference>
<evidence type="ECO:0000313" key="17">
    <source>
        <dbReference type="Proteomes" id="UP000563898"/>
    </source>
</evidence>
<feature type="region of interest" description="Disordered" evidence="14">
    <location>
        <begin position="363"/>
        <end position="393"/>
    </location>
</feature>
<keyword evidence="3" id="KW-1003">Cell membrane</keyword>
<dbReference type="GO" id="GO:0005524">
    <property type="term" value="F:ATP binding"/>
    <property type="evidence" value="ECO:0007669"/>
    <property type="project" value="UniProtKB-KW"/>
</dbReference>
<evidence type="ECO:0000256" key="5">
    <source>
        <dbReference type="ARBA" id="ARBA00022840"/>
    </source>
</evidence>
<gene>
    <name evidence="16" type="ORF">HGA05_17095</name>
</gene>
<reference evidence="16 17" key="1">
    <citation type="submission" date="2020-04" db="EMBL/GenBank/DDBJ databases">
        <title>MicrobeNet Type strains.</title>
        <authorList>
            <person name="Nicholson A.C."/>
        </authorList>
    </citation>
    <scope>NUCLEOTIDE SEQUENCE [LARGE SCALE GENOMIC DNA]</scope>
    <source>
        <strain evidence="16 17">ATCC BAA-14</strain>
    </source>
</reference>
<evidence type="ECO:0000256" key="10">
    <source>
        <dbReference type="ARBA" id="ARBA00063658"/>
    </source>
</evidence>
<dbReference type="PROSITE" id="PS00211">
    <property type="entry name" value="ABC_TRANSPORTER_1"/>
    <property type="match status" value="1"/>
</dbReference>
<accession>A0A846WNR8</accession>
<comment type="caution">
    <text evidence="16">The sequence shown here is derived from an EMBL/GenBank/DDBJ whole genome shotgun (WGS) entry which is preliminary data.</text>
</comment>
<evidence type="ECO:0000256" key="4">
    <source>
        <dbReference type="ARBA" id="ARBA00022741"/>
    </source>
</evidence>
<evidence type="ECO:0000256" key="12">
    <source>
        <dbReference type="ARBA" id="ARBA00080647"/>
    </source>
</evidence>
<dbReference type="InterPro" id="IPR013611">
    <property type="entry name" value="Transp-assoc_OB_typ2"/>
</dbReference>
<proteinExistence type="predicted"/>
<keyword evidence="7" id="KW-0472">Membrane</keyword>
<dbReference type="PANTHER" id="PTHR43875">
    <property type="entry name" value="MALTODEXTRIN IMPORT ATP-BINDING PROTEIN MSMX"/>
    <property type="match status" value="1"/>
</dbReference>
<dbReference type="FunFam" id="3.40.50.300:FF:000042">
    <property type="entry name" value="Maltose/maltodextrin ABC transporter, ATP-binding protein"/>
    <property type="match status" value="1"/>
</dbReference>
<evidence type="ECO:0000256" key="6">
    <source>
        <dbReference type="ARBA" id="ARBA00022967"/>
    </source>
</evidence>
<dbReference type="Pfam" id="PF00005">
    <property type="entry name" value="ABC_tran"/>
    <property type="match status" value="1"/>
</dbReference>
<dbReference type="PROSITE" id="PS50893">
    <property type="entry name" value="ABC_TRANSPORTER_2"/>
    <property type="match status" value="1"/>
</dbReference>
<dbReference type="GO" id="GO:0008643">
    <property type="term" value="P:carbohydrate transport"/>
    <property type="evidence" value="ECO:0007669"/>
    <property type="project" value="InterPro"/>
</dbReference>
<protein>
    <recommendedName>
        <fullName evidence="11">Trehalose import ATP-binding protein SugC</fullName>
    </recommendedName>
    <alternativeName>
        <fullName evidence="13">Nucleotide-binding domain of SugABC transporter</fullName>
    </alternativeName>
    <alternativeName>
        <fullName evidence="12">SugABC transporter ATPase SugC</fullName>
    </alternativeName>
</protein>
<dbReference type="PANTHER" id="PTHR43875:SF15">
    <property type="entry name" value="TREHALOSE IMPORT ATP-BINDING PROTEIN SUGC"/>
    <property type="match status" value="1"/>
</dbReference>
<evidence type="ECO:0000256" key="9">
    <source>
        <dbReference type="ARBA" id="ARBA00056091"/>
    </source>
</evidence>
<dbReference type="InterPro" id="IPR003439">
    <property type="entry name" value="ABC_transporter-like_ATP-bd"/>
</dbReference>
<comment type="subcellular location">
    <subcellularLocation>
        <location evidence="1">Cell inner membrane</location>
        <topology evidence="1">Peripheral membrane protein</topology>
        <orientation evidence="1">Cytoplasmic side</orientation>
    </subcellularLocation>
</comment>
<keyword evidence="5 16" id="KW-0067">ATP-binding</keyword>
<sequence>MSRIELDSLTKAFGNSRALESVDLTIGDGEFIVFLGPSGCGKSTLLRTIAGLSEPTSGSVRIDGRDVTGTSPRERNLAMVFQSYALYPHLSVAKNIGFPLRTRRLRRSDIAAQVADAAESLQLTPLLNRRPADLSGGQRQRVALARAMVQKPGAYLMDEPLSNLDAQLRSATRAELIDLHRRMGATFLYVTHDQVEAMTMATRIVLLNAGRVEQVGTPTELYDRPESSFVAAFLGAPPMCLFDAVAGGRNGRVVVAAGGLTVPLELPAPTDYSAQPVTAGIRPERIRLIAAAAPRPTDAIEVGARVGTIENLGSDEVVHLRVGSTALQARVARPCGVREGDSVRLAIAPQDVHLFDRVSGRRLHWDPTPCPPPTRTSDLTEPATPFVSQGALS</sequence>
<dbReference type="InterPro" id="IPR017871">
    <property type="entry name" value="ABC_transporter-like_CS"/>
</dbReference>
<dbReference type="InterPro" id="IPR027417">
    <property type="entry name" value="P-loop_NTPase"/>
</dbReference>
<comment type="subunit">
    <text evidence="10">Monomer. Homodimerizes in the presence of ATP. The complex is composed of two ATP-binding proteins (SugC), two transmembrane proteins (SugA and SugB) and a solute-binding protein (LpqY).</text>
</comment>
<keyword evidence="6" id="KW-1278">Translocase</keyword>
<keyword evidence="2" id="KW-0813">Transport</keyword>
<dbReference type="GO" id="GO:0055052">
    <property type="term" value="C:ATP-binding cassette (ABC) transporter complex, substrate-binding subunit-containing"/>
    <property type="evidence" value="ECO:0007669"/>
    <property type="project" value="TreeGrafter"/>
</dbReference>
<dbReference type="InterPro" id="IPR003593">
    <property type="entry name" value="AAA+_ATPase"/>
</dbReference>
<dbReference type="RefSeq" id="WP_006368362.1">
    <property type="nucleotide sequence ID" value="NZ_CP116236.1"/>
</dbReference>
<dbReference type="InterPro" id="IPR012340">
    <property type="entry name" value="NA-bd_OB-fold"/>
</dbReference>
<name>A0A846WNR8_9ACTN</name>
<dbReference type="SMART" id="SM00382">
    <property type="entry name" value="AAA"/>
    <property type="match status" value="1"/>
</dbReference>
<evidence type="ECO:0000313" key="16">
    <source>
        <dbReference type="EMBL" id="NKY03288.1"/>
    </source>
</evidence>
<dbReference type="InterPro" id="IPR047641">
    <property type="entry name" value="ABC_transpr_MalK/UgpC-like"/>
</dbReference>
<dbReference type="AlphaFoldDB" id="A0A846WNR8"/>
<dbReference type="GO" id="GO:0140359">
    <property type="term" value="F:ABC-type transporter activity"/>
    <property type="evidence" value="ECO:0007669"/>
    <property type="project" value="InterPro"/>
</dbReference>
<evidence type="ECO:0000256" key="1">
    <source>
        <dbReference type="ARBA" id="ARBA00004515"/>
    </source>
</evidence>
<dbReference type="InterPro" id="IPR008995">
    <property type="entry name" value="Mo/tungstate-bd_C_term_dom"/>
</dbReference>
<dbReference type="Gene3D" id="2.40.50.140">
    <property type="entry name" value="Nucleic acid-binding proteins"/>
    <property type="match status" value="1"/>
</dbReference>
<dbReference type="SUPFAM" id="SSF50331">
    <property type="entry name" value="MOP-like"/>
    <property type="match status" value="1"/>
</dbReference>
<evidence type="ECO:0000256" key="11">
    <source>
        <dbReference type="ARBA" id="ARBA00072105"/>
    </source>
</evidence>
<dbReference type="Gene3D" id="3.40.50.300">
    <property type="entry name" value="P-loop containing nucleotide triphosphate hydrolases"/>
    <property type="match status" value="1"/>
</dbReference>
<evidence type="ECO:0000256" key="13">
    <source>
        <dbReference type="ARBA" id="ARBA00082626"/>
    </source>
</evidence>
<evidence type="ECO:0000256" key="3">
    <source>
        <dbReference type="ARBA" id="ARBA00022475"/>
    </source>
</evidence>
<evidence type="ECO:0000259" key="15">
    <source>
        <dbReference type="PROSITE" id="PS50893"/>
    </source>
</evidence>
<dbReference type="Pfam" id="PF08402">
    <property type="entry name" value="TOBE_2"/>
    <property type="match status" value="1"/>
</dbReference>
<dbReference type="Proteomes" id="UP000563898">
    <property type="component" value="Unassembled WGS sequence"/>
</dbReference>
<comment type="function">
    <text evidence="9">Part of the ABC transporter complex LpqY-SugA-SugB-SugC, which is highly specific for uptake of trehalose. Involved in the recycling of extracellular trehalose released from trehalose-containing molecules synthesized by M.tuberculosis. Trehalose uptake is essential for virulence. Responsible for energy coupling to the transport system.</text>
</comment>
<evidence type="ECO:0000256" key="8">
    <source>
        <dbReference type="ARBA" id="ARBA00050305"/>
    </source>
</evidence>
<dbReference type="Gene3D" id="2.40.50.100">
    <property type="match status" value="1"/>
</dbReference>